<feature type="transmembrane region" description="Helical" evidence="6">
    <location>
        <begin position="610"/>
        <end position="634"/>
    </location>
</feature>
<evidence type="ECO:0000256" key="3">
    <source>
        <dbReference type="ARBA" id="ARBA00022989"/>
    </source>
</evidence>
<feature type="transmembrane region" description="Helical" evidence="6">
    <location>
        <begin position="646"/>
        <end position="667"/>
    </location>
</feature>
<feature type="transmembrane region" description="Helical" evidence="6">
    <location>
        <begin position="679"/>
        <end position="698"/>
    </location>
</feature>
<feature type="transmembrane region" description="Helical" evidence="6">
    <location>
        <begin position="844"/>
        <end position="863"/>
    </location>
</feature>
<dbReference type="Proteomes" id="UP000623129">
    <property type="component" value="Unassembled WGS sequence"/>
</dbReference>
<proteinExistence type="predicted"/>
<evidence type="ECO:0000256" key="1">
    <source>
        <dbReference type="ARBA" id="ARBA00004141"/>
    </source>
</evidence>
<comment type="caution">
    <text evidence="7">The sequence shown here is derived from an EMBL/GenBank/DDBJ whole genome shotgun (WGS) entry which is preliminary data.</text>
</comment>
<dbReference type="EMBL" id="SWLB01000004">
    <property type="protein sequence ID" value="KAF3339047.1"/>
    <property type="molecule type" value="Genomic_DNA"/>
</dbReference>
<keyword evidence="3 6" id="KW-1133">Transmembrane helix</keyword>
<feature type="transmembrane region" description="Helical" evidence="6">
    <location>
        <begin position="704"/>
        <end position="730"/>
    </location>
</feature>
<gene>
    <name evidence="7" type="ORF">FCM35_KLT16518</name>
</gene>
<feature type="region of interest" description="Disordered" evidence="5">
    <location>
        <begin position="320"/>
        <end position="344"/>
    </location>
</feature>
<dbReference type="InterPro" id="IPR037185">
    <property type="entry name" value="EmrE-like"/>
</dbReference>
<feature type="compositionally biased region" description="Polar residues" evidence="5">
    <location>
        <begin position="69"/>
        <end position="100"/>
    </location>
</feature>
<dbReference type="SUPFAM" id="SSF103481">
    <property type="entry name" value="Multidrug resistance efflux transporter EmrE"/>
    <property type="match status" value="1"/>
</dbReference>
<feature type="transmembrane region" description="Helical" evidence="6">
    <location>
        <begin position="875"/>
        <end position="896"/>
    </location>
</feature>
<name>A0A833RCY8_9POAL</name>
<feature type="compositionally biased region" description="Basic residues" evidence="5">
    <location>
        <begin position="494"/>
        <end position="503"/>
    </location>
</feature>
<feature type="compositionally biased region" description="Pro residues" evidence="5">
    <location>
        <begin position="476"/>
        <end position="491"/>
    </location>
</feature>
<feature type="compositionally biased region" description="Basic and acidic residues" evidence="5">
    <location>
        <begin position="358"/>
        <end position="367"/>
    </location>
</feature>
<keyword evidence="4 6" id="KW-0472">Membrane</keyword>
<evidence type="ECO:0000256" key="2">
    <source>
        <dbReference type="ARBA" id="ARBA00022692"/>
    </source>
</evidence>
<feature type="region of interest" description="Disordered" evidence="5">
    <location>
        <begin position="358"/>
        <end position="528"/>
    </location>
</feature>
<dbReference type="AlphaFoldDB" id="A0A833RCY8"/>
<feature type="compositionally biased region" description="Polar residues" evidence="5">
    <location>
        <begin position="1"/>
        <end position="10"/>
    </location>
</feature>
<dbReference type="OrthoDB" id="770296at2759"/>
<dbReference type="GO" id="GO:0022857">
    <property type="term" value="F:transmembrane transporter activity"/>
    <property type="evidence" value="ECO:0007669"/>
    <property type="project" value="InterPro"/>
</dbReference>
<keyword evidence="8" id="KW-1185">Reference proteome</keyword>
<feature type="compositionally biased region" description="Low complexity" evidence="5">
    <location>
        <begin position="153"/>
        <end position="165"/>
    </location>
</feature>
<feature type="transmembrane region" description="Helical" evidence="6">
    <location>
        <begin position="780"/>
        <end position="799"/>
    </location>
</feature>
<organism evidence="7 8">
    <name type="scientific">Carex littledalei</name>
    <dbReference type="NCBI Taxonomy" id="544730"/>
    <lineage>
        <taxon>Eukaryota</taxon>
        <taxon>Viridiplantae</taxon>
        <taxon>Streptophyta</taxon>
        <taxon>Embryophyta</taxon>
        <taxon>Tracheophyta</taxon>
        <taxon>Spermatophyta</taxon>
        <taxon>Magnoliopsida</taxon>
        <taxon>Liliopsida</taxon>
        <taxon>Poales</taxon>
        <taxon>Cyperaceae</taxon>
        <taxon>Cyperoideae</taxon>
        <taxon>Cariceae</taxon>
        <taxon>Carex</taxon>
        <taxon>Carex subgen. Euthyceras</taxon>
    </lineage>
</organism>
<feature type="region of interest" description="Disordered" evidence="5">
    <location>
        <begin position="1"/>
        <end position="285"/>
    </location>
</feature>
<feature type="compositionally biased region" description="Polar residues" evidence="5">
    <location>
        <begin position="204"/>
        <end position="221"/>
    </location>
</feature>
<evidence type="ECO:0000256" key="5">
    <source>
        <dbReference type="SAM" id="MobiDB-lite"/>
    </source>
</evidence>
<evidence type="ECO:0000256" key="6">
    <source>
        <dbReference type="SAM" id="Phobius"/>
    </source>
</evidence>
<protein>
    <submittedName>
        <fullName evidence="7">WAT1-related protein</fullName>
    </submittedName>
</protein>
<accession>A0A833RCY8</accession>
<evidence type="ECO:0000313" key="8">
    <source>
        <dbReference type="Proteomes" id="UP000623129"/>
    </source>
</evidence>
<dbReference type="PANTHER" id="PTHR31218">
    <property type="entry name" value="WAT1-RELATED PROTEIN"/>
    <property type="match status" value="1"/>
</dbReference>
<feature type="transmembrane region" description="Helical" evidence="6">
    <location>
        <begin position="811"/>
        <end position="832"/>
    </location>
</feature>
<feature type="compositionally biased region" description="Polar residues" evidence="5">
    <location>
        <begin position="423"/>
        <end position="436"/>
    </location>
</feature>
<feature type="transmembrane region" description="Helical" evidence="6">
    <location>
        <begin position="742"/>
        <end position="760"/>
    </location>
</feature>
<evidence type="ECO:0000313" key="7">
    <source>
        <dbReference type="EMBL" id="KAF3339047.1"/>
    </source>
</evidence>
<comment type="subcellular location">
    <subcellularLocation>
        <location evidence="1">Membrane</location>
        <topology evidence="1">Multi-pass membrane protein</topology>
    </subcellularLocation>
</comment>
<feature type="compositionally biased region" description="Acidic residues" evidence="5">
    <location>
        <begin position="264"/>
        <end position="285"/>
    </location>
</feature>
<feature type="compositionally biased region" description="Low complexity" evidence="5">
    <location>
        <begin position="127"/>
        <end position="145"/>
    </location>
</feature>
<evidence type="ECO:0000256" key="4">
    <source>
        <dbReference type="ARBA" id="ARBA00023136"/>
    </source>
</evidence>
<feature type="transmembrane region" description="Helical" evidence="6">
    <location>
        <begin position="577"/>
        <end position="598"/>
    </location>
</feature>
<reference evidence="7" key="1">
    <citation type="submission" date="2020-01" db="EMBL/GenBank/DDBJ databases">
        <title>Genome sequence of Kobresia littledalei, the first chromosome-level genome in the family Cyperaceae.</title>
        <authorList>
            <person name="Qu G."/>
        </authorList>
    </citation>
    <scope>NUCLEOTIDE SEQUENCE</scope>
    <source>
        <strain evidence="7">C.B.Clarke</strain>
        <tissue evidence="7">Leaf</tissue>
    </source>
</reference>
<dbReference type="InterPro" id="IPR030184">
    <property type="entry name" value="WAT1-related"/>
</dbReference>
<dbReference type="GO" id="GO:0016020">
    <property type="term" value="C:membrane"/>
    <property type="evidence" value="ECO:0007669"/>
    <property type="project" value="InterPro"/>
</dbReference>
<sequence length="909" mass="98761">MLCSSATHLASGSGPIDKKQKQIAQPDTPLGDTSSKKKTGELMSLSDRPARTGTAIPAIPTKDKHASDYSPTRVPTSDKTGNGETHLQIQNPTPTFSQQHIPPIHITGQTQLEAFLFGPSPQPNPNPQISQTPQITTQASFTSNPNPNPTLNPNPNLISNLSPILTPNSHPILASPSLPPQRDPLTKTESASSLIRHLNKELGASSNPIQISESNASSENQLLEPGTCNLASDGDFISAPNLNHEPQPSDPMVPEPLQDNQSEPTEDSEPFEDSEPMEDDNTEEQWADYAEVQDDNLEDNEEEINATNWEEEIAQPMLPLPSRLVNPNDLDDLDSLSSQTWDSSDMDAELRDYENMLRAEKEARKDEEEAYLSSLADPVQAHLQSNLSPPLVPDPDPQQDPLLLVPETPLPQDPLQGPATKGQLPSFSSLTTQGGTATMPEPLPASDFRPASEPPTASDAPHTEPLPTPDQRHTEPPAPDMPPTQPSPAPPLRRSVRISKRATPKSYAPDRKKRKEPKAGPSTPDPSRSAQILRALQDETLEANPLNQSVADQIGKKQNLTQELYTRPEWVDGSLNMGITIFGYFLTAPTLLSGHYTYEAFKIVKGMREAVYTAAPYAVMTLRFLSAAGLMAMLQSTLDSVHGVNSVVLTVYQQLASTSVLISLTLLFDQGRRKPSLQILSWICLIGFLQITVAELLLTSSLRYITATVQSIGLNIIPVAVFVLAVLVGREKFAWGSVYEQGKLWGVIISVVGATLVVLASDSDSSGDGGDIGASDEYLVGVLMVAVAVLILSAAYILVERMAIEYSSDLALSAMINLFGMIQTVIVAVLTVRDPSSWKINTDSLELIAILYGGIVVTGIFYFGQNWCIHTKGPVFVASFHPLLVVFSFIFEILFFQSQTINTKRLSLA</sequence>
<keyword evidence="2 6" id="KW-0812">Transmembrane</keyword>